<dbReference type="AlphaFoldDB" id="A0A133KKR1"/>
<protein>
    <submittedName>
        <fullName evidence="1">Uncharacterized protein</fullName>
    </submittedName>
</protein>
<proteinExistence type="predicted"/>
<name>A0A133KKR1_BIFBI</name>
<dbReference type="EMBL" id="LRPO01000054">
    <property type="protein sequence ID" value="KWZ80077.1"/>
    <property type="molecule type" value="Genomic_DNA"/>
</dbReference>
<accession>A0A133KKR1</accession>
<evidence type="ECO:0000313" key="2">
    <source>
        <dbReference type="Proteomes" id="UP000070092"/>
    </source>
</evidence>
<dbReference type="PATRIC" id="fig|1681.53.peg.1950"/>
<sequence length="49" mass="5317">MADFAVKPGIGHIGRVPHHGQNSVFRHSVAQTMPHRPCVKITSPPPSVH</sequence>
<comment type="caution">
    <text evidence="1">The sequence shown here is derived from an EMBL/GenBank/DDBJ whole genome shotgun (WGS) entry which is preliminary data.</text>
</comment>
<dbReference type="Proteomes" id="UP000070092">
    <property type="component" value="Unassembled WGS sequence"/>
</dbReference>
<evidence type="ECO:0000313" key="1">
    <source>
        <dbReference type="EMBL" id="KWZ80077.1"/>
    </source>
</evidence>
<reference evidence="1 2" key="1">
    <citation type="submission" date="2016-01" db="EMBL/GenBank/DDBJ databases">
        <authorList>
            <person name="Oliw E.H."/>
        </authorList>
    </citation>
    <scope>NUCLEOTIDE SEQUENCE [LARGE SCALE GENOMIC DNA]</scope>
    <source>
        <strain evidence="1 2">MJR8628B</strain>
    </source>
</reference>
<gene>
    <name evidence="1" type="ORF">HMPREF3196_02003</name>
</gene>
<organism evidence="1 2">
    <name type="scientific">Bifidobacterium bifidum</name>
    <dbReference type="NCBI Taxonomy" id="1681"/>
    <lineage>
        <taxon>Bacteria</taxon>
        <taxon>Bacillati</taxon>
        <taxon>Actinomycetota</taxon>
        <taxon>Actinomycetes</taxon>
        <taxon>Bifidobacteriales</taxon>
        <taxon>Bifidobacteriaceae</taxon>
        <taxon>Bifidobacterium</taxon>
    </lineage>
</organism>